<evidence type="ECO:0000256" key="1">
    <source>
        <dbReference type="ARBA" id="ARBA00022614"/>
    </source>
</evidence>
<dbReference type="InterPro" id="IPR001611">
    <property type="entry name" value="Leu-rich_rpt"/>
</dbReference>
<sequence length="253" mass="28899">MEQTMEKRIELEKRGRSASEITELNLDNCRSTSITALTAEFTNLETLSAINVGLTSLKGFPELPNLKRLELSDNRISGGLNVLQASQKLVYLNLCGNKIKDLETLEPLKELANLKHLDLFNNEVCTGTENYREKVFELLPSLKYLDGFDARDNEAPDSEEDMNGNEEDDDSDEEDDDDDDDDNGELDEQDNDEKDKEEDEEQTVEDWRKIVYRSPAPQEDDNDEINHVDHDDDDDGYVYFNVCIIKLLSTHLA</sequence>
<feature type="region of interest" description="Disordered" evidence="6">
    <location>
        <begin position="149"/>
        <end position="230"/>
    </location>
</feature>
<dbReference type="GO" id="GO:0042393">
    <property type="term" value="F:histone binding"/>
    <property type="evidence" value="ECO:0007669"/>
    <property type="project" value="TreeGrafter"/>
</dbReference>
<keyword evidence="1" id="KW-0433">Leucine-rich repeat</keyword>
<reference evidence="8" key="1">
    <citation type="submission" date="2021-05" db="EMBL/GenBank/DDBJ databases">
        <authorList>
            <person name="Alioto T."/>
            <person name="Alioto T."/>
            <person name="Gomez Garrido J."/>
        </authorList>
    </citation>
    <scope>NUCLEOTIDE SEQUENCE</scope>
</reference>
<protein>
    <recommendedName>
        <fullName evidence="5">Acidic leucine-rich nuclear phosphoprotein 32 family member A</fullName>
    </recommendedName>
</protein>
<proteinExistence type="inferred from homology"/>
<evidence type="ECO:0000256" key="6">
    <source>
        <dbReference type="SAM" id="MobiDB-lite"/>
    </source>
</evidence>
<dbReference type="PANTHER" id="PTHR11375">
    <property type="entry name" value="ACIDIC LEUCINE-RICH NUCLEAR PHOSPHOPROTEIN 32"/>
    <property type="match status" value="1"/>
</dbReference>
<dbReference type="GO" id="GO:0005634">
    <property type="term" value="C:nucleus"/>
    <property type="evidence" value="ECO:0007669"/>
    <property type="project" value="TreeGrafter"/>
</dbReference>
<dbReference type="AlphaFoldDB" id="A0A8D8SGA5"/>
<evidence type="ECO:0000256" key="3">
    <source>
        <dbReference type="ARBA" id="ARBA00025777"/>
    </source>
</evidence>
<dbReference type="FunFam" id="3.80.10.10:FF:000003">
    <property type="entry name" value="Acidic leucine-rich nuclear phosphoprotein 32 family member A"/>
    <property type="match status" value="1"/>
</dbReference>
<feature type="compositionally biased region" description="Acidic residues" evidence="6">
    <location>
        <begin position="155"/>
        <end position="204"/>
    </location>
</feature>
<dbReference type="Gene3D" id="3.80.10.10">
    <property type="entry name" value="Ribonuclease Inhibitor"/>
    <property type="match status" value="1"/>
</dbReference>
<dbReference type="SUPFAM" id="SSF52058">
    <property type="entry name" value="L domain-like"/>
    <property type="match status" value="1"/>
</dbReference>
<dbReference type="PROSITE" id="PS51450">
    <property type="entry name" value="LRR"/>
    <property type="match status" value="1"/>
</dbReference>
<evidence type="ECO:0000313" key="8">
    <source>
        <dbReference type="EMBL" id="CAG6667282.1"/>
    </source>
</evidence>
<dbReference type="PANTHER" id="PTHR11375:SF0">
    <property type="entry name" value="ACIDIC LEUCINE-RICH NUCLEAR PHOSPHOPROTEIN 32 FAMILY MEMBER A"/>
    <property type="match status" value="1"/>
</dbReference>
<evidence type="ECO:0000256" key="4">
    <source>
        <dbReference type="ARBA" id="ARBA00056686"/>
    </source>
</evidence>
<feature type="domain" description="U2A'/phosphoprotein 32 family A C-terminal" evidence="7">
    <location>
        <begin position="128"/>
        <end position="146"/>
    </location>
</feature>
<comment type="similarity">
    <text evidence="3">Belongs to the ANP32 family.</text>
</comment>
<comment type="function">
    <text evidence="4">Implicated in a number of cellular processes, including proliferation, differentiation, caspase-dependent and caspase-independent apoptosis, suppression of transformation (tumor suppressor), inhibition of protein phosphatase 2A, regulation of mRNA trafficking and stability, and inhibition of acetyltransferases as part of the INHAT (inhibitor of histone acetyltransferases) complex.</text>
</comment>
<keyword evidence="2" id="KW-0677">Repeat</keyword>
<name>A0A8D8SGA5_9HEMI</name>
<dbReference type="Pfam" id="PF14580">
    <property type="entry name" value="LRR_9"/>
    <property type="match status" value="1"/>
</dbReference>
<dbReference type="EMBL" id="HBUF01216140">
    <property type="protein sequence ID" value="CAG6667282.1"/>
    <property type="molecule type" value="Transcribed_RNA"/>
</dbReference>
<dbReference type="InterPro" id="IPR003603">
    <property type="entry name" value="U2A'_phosphoprotein32A_C"/>
</dbReference>
<accession>A0A8D8SGA5</accession>
<dbReference type="InterPro" id="IPR032675">
    <property type="entry name" value="LRR_dom_sf"/>
</dbReference>
<evidence type="ECO:0000259" key="7">
    <source>
        <dbReference type="SMART" id="SM00446"/>
    </source>
</evidence>
<dbReference type="SMART" id="SM00446">
    <property type="entry name" value="LRRcap"/>
    <property type="match status" value="1"/>
</dbReference>
<organism evidence="8">
    <name type="scientific">Cacopsylla melanoneura</name>
    <dbReference type="NCBI Taxonomy" id="428564"/>
    <lineage>
        <taxon>Eukaryota</taxon>
        <taxon>Metazoa</taxon>
        <taxon>Ecdysozoa</taxon>
        <taxon>Arthropoda</taxon>
        <taxon>Hexapoda</taxon>
        <taxon>Insecta</taxon>
        <taxon>Pterygota</taxon>
        <taxon>Neoptera</taxon>
        <taxon>Paraneoptera</taxon>
        <taxon>Hemiptera</taxon>
        <taxon>Sternorrhyncha</taxon>
        <taxon>Psylloidea</taxon>
        <taxon>Psyllidae</taxon>
        <taxon>Psyllinae</taxon>
        <taxon>Cacopsylla</taxon>
    </lineage>
</organism>
<dbReference type="InterPro" id="IPR045081">
    <property type="entry name" value="AN32"/>
</dbReference>
<evidence type="ECO:0000256" key="5">
    <source>
        <dbReference type="ARBA" id="ARBA00067860"/>
    </source>
</evidence>
<evidence type="ECO:0000256" key="2">
    <source>
        <dbReference type="ARBA" id="ARBA00022737"/>
    </source>
</evidence>